<dbReference type="AlphaFoldDB" id="A0A7V7TUP1"/>
<protein>
    <submittedName>
        <fullName evidence="1">DUF3253 domain-containing protein</fullName>
    </submittedName>
</protein>
<dbReference type="RefSeq" id="WP_150973020.1">
    <property type="nucleotide sequence ID" value="NZ_VZDO01000021.1"/>
</dbReference>
<dbReference type="InterPro" id="IPR036388">
    <property type="entry name" value="WH-like_DNA-bd_sf"/>
</dbReference>
<proteinExistence type="predicted"/>
<organism evidence="1 2">
    <name type="scientific">Plantimonas leprariae</name>
    <dbReference type="NCBI Taxonomy" id="2615207"/>
    <lineage>
        <taxon>Bacteria</taxon>
        <taxon>Pseudomonadati</taxon>
        <taxon>Pseudomonadota</taxon>
        <taxon>Alphaproteobacteria</taxon>
        <taxon>Hyphomicrobiales</taxon>
        <taxon>Aurantimonadaceae</taxon>
        <taxon>Plantimonas</taxon>
    </lineage>
</organism>
<accession>A0A7V7TUP1</accession>
<reference evidence="1 2" key="1">
    <citation type="submission" date="2019-09" db="EMBL/GenBank/DDBJ databases">
        <title>YIM 132180 draft genome.</title>
        <authorList>
            <person name="Zhang K."/>
        </authorList>
    </citation>
    <scope>NUCLEOTIDE SEQUENCE [LARGE SCALE GENOMIC DNA]</scope>
    <source>
        <strain evidence="1 2">YIM 132180</strain>
    </source>
</reference>
<dbReference type="EMBL" id="VZDO01000021">
    <property type="protein sequence ID" value="KAB0676670.1"/>
    <property type="molecule type" value="Genomic_DNA"/>
</dbReference>
<name>A0A7V7TUP1_9HYPH</name>
<sequence length="95" mass="10444">MNYSDEILRMTEERGPGKTVCPSEVARSIAGPDEKAWRRLMKPIRAEAVRLALAGRVRILRKGKPVDPNDFKGIYRLAVPAAGAGNSSSILPDKR</sequence>
<evidence type="ECO:0000313" key="1">
    <source>
        <dbReference type="EMBL" id="KAB0676670.1"/>
    </source>
</evidence>
<dbReference type="SUPFAM" id="SSF46785">
    <property type="entry name" value="Winged helix' DNA-binding domain"/>
    <property type="match status" value="1"/>
</dbReference>
<gene>
    <name evidence="1" type="ORF">F6X38_20400</name>
</gene>
<dbReference type="Proteomes" id="UP000432089">
    <property type="component" value="Unassembled WGS sequence"/>
</dbReference>
<comment type="caution">
    <text evidence="1">The sequence shown here is derived from an EMBL/GenBank/DDBJ whole genome shotgun (WGS) entry which is preliminary data.</text>
</comment>
<dbReference type="InterPro" id="IPR036390">
    <property type="entry name" value="WH_DNA-bd_sf"/>
</dbReference>
<keyword evidence="2" id="KW-1185">Reference proteome</keyword>
<dbReference type="InterPro" id="IPR021660">
    <property type="entry name" value="DUF3253"/>
</dbReference>
<dbReference type="Pfam" id="PF11625">
    <property type="entry name" value="DUF3253"/>
    <property type="match status" value="1"/>
</dbReference>
<evidence type="ECO:0000313" key="2">
    <source>
        <dbReference type="Proteomes" id="UP000432089"/>
    </source>
</evidence>
<dbReference type="Gene3D" id="1.10.10.10">
    <property type="entry name" value="Winged helix-like DNA-binding domain superfamily/Winged helix DNA-binding domain"/>
    <property type="match status" value="1"/>
</dbReference>